<gene>
    <name evidence="1" type="ORF">DB30_07008</name>
</gene>
<sequence>MASFGDGPIVARAELRTNLEGELGTAAGRASPVARVTKSVHALALGVTLAA</sequence>
<protein>
    <submittedName>
        <fullName evidence="1">Uncharacterized protein</fullName>
    </submittedName>
</protein>
<name>A0A0C1Z9L4_9BACT</name>
<evidence type="ECO:0000313" key="2">
    <source>
        <dbReference type="Proteomes" id="UP000031599"/>
    </source>
</evidence>
<comment type="caution">
    <text evidence="1">The sequence shown here is derived from an EMBL/GenBank/DDBJ whole genome shotgun (WGS) entry which is preliminary data.</text>
</comment>
<proteinExistence type="predicted"/>
<dbReference type="AlphaFoldDB" id="A0A0C1Z9L4"/>
<dbReference type="EMBL" id="JMCC02000076">
    <property type="protein sequence ID" value="KIG14259.1"/>
    <property type="molecule type" value="Genomic_DNA"/>
</dbReference>
<evidence type="ECO:0000313" key="1">
    <source>
        <dbReference type="EMBL" id="KIG14259.1"/>
    </source>
</evidence>
<dbReference type="Proteomes" id="UP000031599">
    <property type="component" value="Unassembled WGS sequence"/>
</dbReference>
<organism evidence="1 2">
    <name type="scientific">Enhygromyxa salina</name>
    <dbReference type="NCBI Taxonomy" id="215803"/>
    <lineage>
        <taxon>Bacteria</taxon>
        <taxon>Pseudomonadati</taxon>
        <taxon>Myxococcota</taxon>
        <taxon>Polyangia</taxon>
        <taxon>Nannocystales</taxon>
        <taxon>Nannocystaceae</taxon>
        <taxon>Enhygromyxa</taxon>
    </lineage>
</organism>
<reference evidence="1 2" key="1">
    <citation type="submission" date="2014-12" db="EMBL/GenBank/DDBJ databases">
        <title>Genome assembly of Enhygromyxa salina DSM 15201.</title>
        <authorList>
            <person name="Sharma G."/>
            <person name="Subramanian S."/>
        </authorList>
    </citation>
    <scope>NUCLEOTIDE SEQUENCE [LARGE SCALE GENOMIC DNA]</scope>
    <source>
        <strain evidence="1 2">DSM 15201</strain>
    </source>
</reference>
<accession>A0A0C1Z9L4</accession>